<accession>A0ABM6M1X0</accession>
<dbReference type="InterPro" id="IPR013785">
    <property type="entry name" value="Aldolase_TIM"/>
</dbReference>
<dbReference type="InterPro" id="IPR011343">
    <property type="entry name" value="DeoC"/>
</dbReference>
<gene>
    <name evidence="8" type="primary">deoC</name>
    <name evidence="8" type="ORF">CDV26_10480</name>
</gene>
<dbReference type="SMART" id="SM01133">
    <property type="entry name" value="DeoC"/>
    <property type="match status" value="1"/>
</dbReference>
<evidence type="ECO:0000256" key="3">
    <source>
        <dbReference type="ARBA" id="ARBA00012515"/>
    </source>
</evidence>
<dbReference type="InterPro" id="IPR002915">
    <property type="entry name" value="DeoC/FbaB/LacD_aldolase"/>
</dbReference>
<sequence length="244" mass="26730">MISKQKIVSLMDLTLLGGDDTDEDILKLCSKAKNSLGDVAALCVYKEFIPAVKKELGENFKVATVVNFPSGGASIKDVLSETKQALILGADEIDLVIDYKEYIEKESSERSKHMVSQVKDLCSNKVLKVIIESGELQSRDLIERVSSDVIVAGADFIKTSTGRTKIGATLEAAETMLKIIKELDEKVGFKASGGIKNYAQAVTYVELADEILGKEYVNPTTFRLGVSSLLDNLLNNLRLEKNDY</sequence>
<name>A0ABM6M1X0_9GAMM</name>
<comment type="pathway">
    <text evidence="1">Carbohydrate degradation; 2-deoxy-D-ribose 1-phosphate degradation; D-glyceraldehyde 3-phosphate and acetaldehyde from 2-deoxy-alpha-D-ribose 1-phosphate: step 2/2.</text>
</comment>
<proteinExistence type="inferred from homology"/>
<keyword evidence="5" id="KW-0704">Schiff base</keyword>
<keyword evidence="4" id="KW-0456">Lyase</keyword>
<evidence type="ECO:0000313" key="9">
    <source>
        <dbReference type="Proteomes" id="UP000249910"/>
    </source>
</evidence>
<comment type="catalytic activity">
    <reaction evidence="6">
        <text>2-deoxy-D-ribose 5-phosphate = D-glyceraldehyde 3-phosphate + acetaldehyde</text>
        <dbReference type="Rhea" id="RHEA:12821"/>
        <dbReference type="ChEBI" id="CHEBI:15343"/>
        <dbReference type="ChEBI" id="CHEBI:59776"/>
        <dbReference type="ChEBI" id="CHEBI:62877"/>
        <dbReference type="EC" id="4.1.2.4"/>
    </reaction>
</comment>
<evidence type="ECO:0000256" key="5">
    <source>
        <dbReference type="ARBA" id="ARBA00023270"/>
    </source>
</evidence>
<dbReference type="SUPFAM" id="SSF51569">
    <property type="entry name" value="Aldolase"/>
    <property type="match status" value="1"/>
</dbReference>
<comment type="similarity">
    <text evidence="2">Belongs to the DeoC/FbaB aldolase family. DeoC type 2 subfamily.</text>
</comment>
<keyword evidence="9" id="KW-1185">Reference proteome</keyword>
<organism evidence="8 9">
    <name type="scientific">Francisella halioticida</name>
    <dbReference type="NCBI Taxonomy" id="549298"/>
    <lineage>
        <taxon>Bacteria</taxon>
        <taxon>Pseudomonadati</taxon>
        <taxon>Pseudomonadota</taxon>
        <taxon>Gammaproteobacteria</taxon>
        <taxon>Thiotrichales</taxon>
        <taxon>Francisellaceae</taxon>
        <taxon>Francisella</taxon>
    </lineage>
</organism>
<evidence type="ECO:0000256" key="2">
    <source>
        <dbReference type="ARBA" id="ARBA00009473"/>
    </source>
</evidence>
<dbReference type="Pfam" id="PF01791">
    <property type="entry name" value="DeoC"/>
    <property type="match status" value="1"/>
</dbReference>
<dbReference type="PANTHER" id="PTHR10889">
    <property type="entry name" value="DEOXYRIBOSE-PHOSPHATE ALDOLASE"/>
    <property type="match status" value="1"/>
</dbReference>
<evidence type="ECO:0000256" key="1">
    <source>
        <dbReference type="ARBA" id="ARBA00004816"/>
    </source>
</evidence>
<dbReference type="EC" id="4.1.2.4" evidence="3 7"/>
<reference evidence="8 9" key="1">
    <citation type="submission" date="2017-06" db="EMBL/GenBank/DDBJ databases">
        <title>Complete genome of Francisella halioticida.</title>
        <authorList>
            <person name="Sjodin A."/>
        </authorList>
    </citation>
    <scope>NUCLEOTIDE SEQUENCE [LARGE SCALE GENOMIC DNA]</scope>
    <source>
        <strain evidence="8 9">DSM 23729</strain>
    </source>
</reference>
<dbReference type="CDD" id="cd00959">
    <property type="entry name" value="DeoC"/>
    <property type="match status" value="1"/>
</dbReference>
<protein>
    <recommendedName>
        <fullName evidence="3 7">Deoxyribose-phosphate aldolase</fullName>
        <ecNumber evidence="3 7">4.1.2.4</ecNumber>
    </recommendedName>
</protein>
<evidence type="ECO:0000256" key="7">
    <source>
        <dbReference type="NCBIfam" id="TIGR00126"/>
    </source>
</evidence>
<evidence type="ECO:0000313" key="8">
    <source>
        <dbReference type="EMBL" id="ASG69065.1"/>
    </source>
</evidence>
<dbReference type="NCBIfam" id="TIGR00126">
    <property type="entry name" value="deoC"/>
    <property type="match status" value="1"/>
</dbReference>
<evidence type="ECO:0000256" key="6">
    <source>
        <dbReference type="ARBA" id="ARBA00048791"/>
    </source>
</evidence>
<dbReference type="Gene3D" id="3.20.20.70">
    <property type="entry name" value="Aldolase class I"/>
    <property type="match status" value="1"/>
</dbReference>
<evidence type="ECO:0000256" key="4">
    <source>
        <dbReference type="ARBA" id="ARBA00023239"/>
    </source>
</evidence>
<dbReference type="PIRSF" id="PIRSF001357">
    <property type="entry name" value="DeoC"/>
    <property type="match status" value="1"/>
</dbReference>
<dbReference type="EMBL" id="CP022132">
    <property type="protein sequence ID" value="ASG69065.1"/>
    <property type="molecule type" value="Genomic_DNA"/>
</dbReference>
<dbReference type="Proteomes" id="UP000249910">
    <property type="component" value="Chromosome"/>
</dbReference>
<dbReference type="PANTHER" id="PTHR10889:SF3">
    <property type="entry name" value="DEOXYRIBOSE-PHOSPHATE ALDOLASE"/>
    <property type="match status" value="1"/>
</dbReference>